<feature type="region of interest" description="Disordered" evidence="1">
    <location>
        <begin position="1043"/>
        <end position="1079"/>
    </location>
</feature>
<feature type="compositionally biased region" description="Polar residues" evidence="1">
    <location>
        <begin position="747"/>
        <end position="772"/>
    </location>
</feature>
<feature type="compositionally biased region" description="Low complexity" evidence="1">
    <location>
        <begin position="350"/>
        <end position="363"/>
    </location>
</feature>
<sequence length="1090" mass="120292">MDSRTHLDYALFQLTPTRTRCDLVIFAGNKNEKLATGLLEPFISHLQYARDQISKGGYSITLRPSSGHSSWFTKATLERFVRFVSTPEVLERFVTIEREITQIEDSIQSNEQAEAEGNASSTGGNSKASGAQANKVESNGSTDDTVQQNSKVHLLRALETRKAVLRKEQAMAYARALVAGFEMDNIDDLISFSDAFGAKRLRDACNNFMELCNKKSNDGMWMDEVARMRACAPEFSYMGTSGIILASDGQADASVSDSTTNETNTAAAQSTQVPPWAQYFQGPPLHQFPPYQGYFYPGMPPQSYYPGSAPWSSTTEDTSLGRHPDDHHRRKSSRKKKHGSNGTGEQTPKNSDSNELSHSSSGSDSDDHEHHRRRHSLDSVPKKSGKSSSRKVVIRNINYITSKRNGERDSTSGDDSSDEDELIDADSLKQQVDDVLGSFDKHHKSTSSKKKKKRDGTKKNNNKRDDISDDENEDMPTPEGEKKNQEWGAFQNLLLRDAEERDTDMGRSNGDFQEYVSNSNSGKGNMSSFNAEAENVPKTRAVSADAFLLDQRSVLDGGTPSIDTFEAGESIRSVIKRGSTDEELLLSRRALGSEIYSQDPLSHSGLESSVVKSRREEDWYAGNRADISDNLENRMSMFNADNSSAYSVGSLQNNNRDVIVDDSFMIQSGSGFEPSVSEQKTDIFLEADIVGAGHYEDQQDDIRASNADYEPDDLYMVLGRESGSSEQFAASWDPGMDYDSVTEAVNKQSESSDSVNAKLQNGKSAKTTTGRSPNGKVPNRSAMSRNTVGSLARSRSEITTKGRTTPARSTSMALKSKAALEEEKRKKVEEIRLERQRRIAERSAMRSSTTPIPSRMNSKEIKKSPVSASASSEETKKTPKPVFRNATIDRLSAARSSTESNLVSQNKKAATPKENGSQNKKLIQEKLKPSDKKTVVQNSNANSPGSDQKEQNNLEAVSSRGGVNEDPEVIKELYSVSSIEKREIPAPAPAEDHHHPQSEFPVHNGDVNSKESLVKEIAKTDDHAGFMDSRVNNGSAVSEILPKVSVPESTPPQNNEMSPENHTRKKWNDSENSPTISKGFRKLLLFSKKS</sequence>
<feature type="region of interest" description="Disordered" evidence="1">
    <location>
        <begin position="105"/>
        <end position="148"/>
    </location>
</feature>
<feature type="compositionally biased region" description="Basic and acidic residues" evidence="1">
    <location>
        <begin position="981"/>
        <end position="997"/>
    </location>
</feature>
<feature type="region of interest" description="Disordered" evidence="1">
    <location>
        <begin position="307"/>
        <end position="529"/>
    </location>
</feature>
<feature type="compositionally biased region" description="Basic residues" evidence="1">
    <location>
        <begin position="328"/>
        <end position="339"/>
    </location>
</feature>
<feature type="compositionally biased region" description="Polar residues" evidence="1">
    <location>
        <begin position="845"/>
        <end position="856"/>
    </location>
</feature>
<feature type="region of interest" description="Disordered" evidence="1">
    <location>
        <begin position="981"/>
        <end position="1009"/>
    </location>
</feature>
<feature type="compositionally biased region" description="Polar residues" evidence="1">
    <location>
        <begin position="935"/>
        <end position="946"/>
    </location>
</feature>
<feature type="compositionally biased region" description="Basic and acidic residues" evidence="1">
    <location>
        <begin position="496"/>
        <end position="505"/>
    </location>
</feature>
<dbReference type="AlphaFoldDB" id="A0AAV1BZK3"/>
<feature type="compositionally biased region" description="Basic residues" evidence="1">
    <location>
        <begin position="441"/>
        <end position="456"/>
    </location>
</feature>
<protein>
    <submittedName>
        <fullName evidence="2">OLC1v1022903C1</fullName>
    </submittedName>
</protein>
<name>A0AAV1BZK3_OLDCO</name>
<dbReference type="GO" id="GO:0009416">
    <property type="term" value="P:response to light stimulus"/>
    <property type="evidence" value="ECO:0007669"/>
    <property type="project" value="TreeGrafter"/>
</dbReference>
<evidence type="ECO:0000313" key="3">
    <source>
        <dbReference type="Proteomes" id="UP001161247"/>
    </source>
</evidence>
<dbReference type="Proteomes" id="UP001161247">
    <property type="component" value="Chromosome 1"/>
</dbReference>
<accession>A0AAV1BZK3</accession>
<gene>
    <name evidence="2" type="ORF">OLC1_LOCUS1105</name>
</gene>
<proteinExistence type="predicted"/>
<dbReference type="GO" id="GO:0045893">
    <property type="term" value="P:positive regulation of DNA-templated transcription"/>
    <property type="evidence" value="ECO:0007669"/>
    <property type="project" value="TreeGrafter"/>
</dbReference>
<evidence type="ECO:0000313" key="2">
    <source>
        <dbReference type="EMBL" id="CAI9088552.1"/>
    </source>
</evidence>
<feature type="compositionally biased region" description="Acidic residues" evidence="1">
    <location>
        <begin position="467"/>
        <end position="476"/>
    </location>
</feature>
<feature type="compositionally biased region" description="Low complexity" evidence="1">
    <location>
        <begin position="517"/>
        <end position="529"/>
    </location>
</feature>
<keyword evidence="3" id="KW-1185">Reference proteome</keyword>
<dbReference type="PANTHER" id="PTHR31008">
    <property type="entry name" value="COP1-INTERACTING PROTEIN-RELATED"/>
    <property type="match status" value="1"/>
</dbReference>
<feature type="compositionally biased region" description="Polar residues" evidence="1">
    <location>
        <begin position="894"/>
        <end position="921"/>
    </location>
</feature>
<feature type="compositionally biased region" description="Basic and acidic residues" evidence="1">
    <location>
        <begin position="818"/>
        <end position="844"/>
    </location>
</feature>
<feature type="compositionally biased region" description="Polar residues" evidence="1">
    <location>
        <begin position="1047"/>
        <end position="1058"/>
    </location>
</feature>
<feature type="compositionally biased region" description="Polar residues" evidence="1">
    <location>
        <begin position="801"/>
        <end position="812"/>
    </location>
</feature>
<feature type="compositionally biased region" description="Basic and acidic residues" evidence="1">
    <location>
        <begin position="922"/>
        <end position="934"/>
    </location>
</feature>
<feature type="compositionally biased region" description="Basic residues" evidence="1">
    <location>
        <begin position="383"/>
        <end position="393"/>
    </location>
</feature>
<reference evidence="2" key="1">
    <citation type="submission" date="2023-03" db="EMBL/GenBank/DDBJ databases">
        <authorList>
            <person name="Julca I."/>
        </authorList>
    </citation>
    <scope>NUCLEOTIDE SEQUENCE</scope>
</reference>
<feature type="region of interest" description="Disordered" evidence="1">
    <location>
        <begin position="253"/>
        <end position="272"/>
    </location>
</feature>
<evidence type="ECO:0000256" key="1">
    <source>
        <dbReference type="SAM" id="MobiDB-lite"/>
    </source>
</evidence>
<organism evidence="2 3">
    <name type="scientific">Oldenlandia corymbosa var. corymbosa</name>
    <dbReference type="NCBI Taxonomy" id="529605"/>
    <lineage>
        <taxon>Eukaryota</taxon>
        <taxon>Viridiplantae</taxon>
        <taxon>Streptophyta</taxon>
        <taxon>Embryophyta</taxon>
        <taxon>Tracheophyta</taxon>
        <taxon>Spermatophyta</taxon>
        <taxon>Magnoliopsida</taxon>
        <taxon>eudicotyledons</taxon>
        <taxon>Gunneridae</taxon>
        <taxon>Pentapetalae</taxon>
        <taxon>asterids</taxon>
        <taxon>lamiids</taxon>
        <taxon>Gentianales</taxon>
        <taxon>Rubiaceae</taxon>
        <taxon>Rubioideae</taxon>
        <taxon>Spermacoceae</taxon>
        <taxon>Hedyotis-Oldenlandia complex</taxon>
        <taxon>Oldenlandia</taxon>
    </lineage>
</organism>
<dbReference type="PANTHER" id="PTHR31008:SF4">
    <property type="entry name" value="COP1-INTERACTING PROTEIN 7"/>
    <property type="match status" value="1"/>
</dbReference>
<feature type="region of interest" description="Disordered" evidence="1">
    <location>
        <begin position="747"/>
        <end position="969"/>
    </location>
</feature>
<feature type="compositionally biased region" description="Acidic residues" evidence="1">
    <location>
        <begin position="415"/>
        <end position="424"/>
    </location>
</feature>
<feature type="compositionally biased region" description="Basic and acidic residues" evidence="1">
    <location>
        <begin position="1059"/>
        <end position="1069"/>
    </location>
</feature>
<dbReference type="EMBL" id="OX459118">
    <property type="protein sequence ID" value="CAI9088552.1"/>
    <property type="molecule type" value="Genomic_DNA"/>
</dbReference>